<organism evidence="2 3">
    <name type="scientific">Ancylobacter polymorphus</name>
    <dbReference type="NCBI Taxonomy" id="223390"/>
    <lineage>
        <taxon>Bacteria</taxon>
        <taxon>Pseudomonadati</taxon>
        <taxon>Pseudomonadota</taxon>
        <taxon>Alphaproteobacteria</taxon>
        <taxon>Hyphomicrobiales</taxon>
        <taxon>Xanthobacteraceae</taxon>
        <taxon>Ancylobacter</taxon>
    </lineage>
</organism>
<name>A0A9E7D5X6_9HYPH</name>
<keyword evidence="1" id="KW-0812">Transmembrane</keyword>
<evidence type="ECO:0000313" key="3">
    <source>
        <dbReference type="Proteomes" id="UP000831684"/>
    </source>
</evidence>
<protein>
    <submittedName>
        <fullName evidence="2">DUF4239 domain-containing protein</fullName>
    </submittedName>
</protein>
<feature type="transmembrane region" description="Helical" evidence="1">
    <location>
        <begin position="217"/>
        <end position="237"/>
    </location>
</feature>
<dbReference type="EMBL" id="CP083239">
    <property type="protein sequence ID" value="UOK71570.1"/>
    <property type="molecule type" value="Genomic_DNA"/>
</dbReference>
<accession>A0A9E7D5X6</accession>
<dbReference type="InterPro" id="IPR025333">
    <property type="entry name" value="DUF4239"/>
</dbReference>
<feature type="transmembrane region" description="Helical" evidence="1">
    <location>
        <begin position="189"/>
        <end position="210"/>
    </location>
</feature>
<keyword evidence="1" id="KW-0472">Membrane</keyword>
<dbReference type="RefSeq" id="WP_244378846.1">
    <property type="nucleotide sequence ID" value="NZ_CP083239.1"/>
</dbReference>
<sequence length="270" mass="29240">MYLSVLQYMTDTQLLLLMPALSCVVLLLVALGVRYINAKWGWLDYDSDIVDTATQNTMSGAYVVLGFVLALVMTTASGLDDKVSQEAQAIKSLNGLLILDGSPPALEARAALLAYTKSIVTDEWPVLREGHGSPATSKALSDLFRQIDRIEPQSPKSVVIFSKTLEAADRIAQIRNDRILSVTSALPDIFYTVSLLSILGVIIICGLRLIEATPVRAITLVVQLVMLTLMLGAIAIIDLPYLGDTATSAENLQDVYHALERQDPGLLGQP</sequence>
<dbReference type="Proteomes" id="UP000831684">
    <property type="component" value="Chromosome"/>
</dbReference>
<dbReference type="Pfam" id="PF14023">
    <property type="entry name" value="Bestrophin-like"/>
    <property type="match status" value="1"/>
</dbReference>
<evidence type="ECO:0000313" key="2">
    <source>
        <dbReference type="EMBL" id="UOK71570.1"/>
    </source>
</evidence>
<reference evidence="2" key="1">
    <citation type="submission" date="2021-09" db="EMBL/GenBank/DDBJ databases">
        <title>Network and meta-omics reveal the key degrader and cooperation patterns in an efficient 1,4-dioxane-degrading microbial community.</title>
        <authorList>
            <person name="Dai C."/>
        </authorList>
    </citation>
    <scope>NUCLEOTIDE SEQUENCE</scope>
    <source>
        <strain evidence="2">ZM13</strain>
    </source>
</reference>
<dbReference type="KEGG" id="apol:K9D25_02285"/>
<keyword evidence="1" id="KW-1133">Transmembrane helix</keyword>
<evidence type="ECO:0000256" key="1">
    <source>
        <dbReference type="SAM" id="Phobius"/>
    </source>
</evidence>
<proteinExistence type="predicted"/>
<dbReference type="AlphaFoldDB" id="A0A9E7D5X6"/>
<feature type="transmembrane region" description="Helical" evidence="1">
    <location>
        <begin position="12"/>
        <end position="36"/>
    </location>
</feature>
<feature type="transmembrane region" description="Helical" evidence="1">
    <location>
        <begin position="57"/>
        <end position="76"/>
    </location>
</feature>
<gene>
    <name evidence="2" type="ORF">K9D25_02285</name>
</gene>